<dbReference type="STRING" id="670155.SAMN04488001_2038"/>
<reference evidence="3" key="1">
    <citation type="submission" date="2016-10" db="EMBL/GenBank/DDBJ databases">
        <authorList>
            <person name="Varghese N."/>
            <person name="Submissions S."/>
        </authorList>
    </citation>
    <scope>NUCLEOTIDE SEQUENCE [LARGE SCALE GENOMIC DNA]</scope>
    <source>
        <strain evidence="3">DSM 26922</strain>
    </source>
</reference>
<name>A0A1H2XLV0_9RHOB</name>
<dbReference type="OrthoDB" id="9773411at2"/>
<proteinExistence type="predicted"/>
<organism evidence="2 3">
    <name type="scientific">Litoreibacter albidus</name>
    <dbReference type="NCBI Taxonomy" id="670155"/>
    <lineage>
        <taxon>Bacteria</taxon>
        <taxon>Pseudomonadati</taxon>
        <taxon>Pseudomonadota</taxon>
        <taxon>Alphaproteobacteria</taxon>
        <taxon>Rhodobacterales</taxon>
        <taxon>Roseobacteraceae</taxon>
        <taxon>Litoreibacter</taxon>
    </lineage>
</organism>
<gene>
    <name evidence="2" type="ORF">SAMN04488001_2038</name>
</gene>
<dbReference type="EMBL" id="FNOI01000003">
    <property type="protein sequence ID" value="SDW93817.1"/>
    <property type="molecule type" value="Genomic_DNA"/>
</dbReference>
<feature type="chain" id="PRO_5011484759" description="Outer membrane protein beta-barrel family protein" evidence="1">
    <location>
        <begin position="24"/>
        <end position="1187"/>
    </location>
</feature>
<sequence length="1187" mass="129289">MNKTLRAILITTTSLTWAGVGHAQEADFDTNCALVNGVLPTNCTQSNASEVVAVESGENNELDRGNSAVGGDGFLISIDGEAVIGDTRVEDAVRKTDIALADADVQVKFDGLGAVPRLDLVAVDQTAAFEAGDVVTFRSRTNYPAYLTRGDVRLVDIGHPAGPKTLSVVPVQPNGTVSVTIPEGDNIVAIHRVYDARGRYNETEPLGMDGGDDRGVFAEAEEGSDATRVRGIPVSGGAVTVFGKGVRQGATVQTLGERVTPAPDGSFVLQRILPAGDQDIDVRINGAGQDVYLQRSVEIPRSEWFGVATIDLTFGYREDAGKNTAGGSADKYYDRGRLAFYVKGKTQKGWQITASADTGEDDLSEIFRNLDKKDPRHLLLRLDSDKAYPVYGDDSTVVEDAPTSGKFYVKAEREGNYAMWGDYKGEIDGSHFLRNERTLYGFQGHVQTQETTSKGEPRAELDLYAAQPDTLPGRDVFRGTGGSVYFLQRQDLSIGSETIAIEVRDPDTGRITSRETLVYGRDYDINYIQGVVVLTRPLTGATGGGTVITNPLGENTVQLTVNYEFTPTAGTIDGYSYGGRAQVWASDNLRFGATGLVEQTDLADQTAFGADMRYEMSDTTFVELEYARTEGPGFGSSYSSDGGLIVTNTSAVGGTGEAYLARGQLDLKDINPDLDGQLGAYYEKRRAGFSTLDYQTTVDEELFGVYGEFAPSERLSYRLYYDDFTDDSGKKVREGGVEVTYKVSDRLTYDFGIEHVDKATPGGDADETGKRTDMAVRATVTVNPKLEYSLFAQATVSRSGGLARNHRVGAGVKYQFTPNWTFEGEVSDGSRGVGALALLSYDNGENGSAYFGYTLDPGRSFDGVTLSGKDRGKFIVGGARQLSQAVDVYAENTYDLFGQHRSLTSTYGVNYARSEFLRYSASVEVGRVDDTKNGDFDRTALSFGVRYENQTGVTGAARLEYRRDRGVYTSGGTTTNRDGDTIALTSTLRYKIDEERRLLFSFDGTYTDTDGSSLPDGRYAELTLGYAYRPIDNDRLNVLFKYTYLHDLYGQEIDGTNDAGPRQKSHVLSLDASYDVDRNWTLGGKIGGRWSKSAPDAMTAFQDNDALLLVANARYHLTHKWDVLLEGRALHAEQAGVTEYGLLGAAYRHIGNNYKVGVGYNFGTFSDDLTDLTYDDKGMFINLIAKF</sequence>
<feature type="signal peptide" evidence="1">
    <location>
        <begin position="1"/>
        <end position="23"/>
    </location>
</feature>
<dbReference type="Proteomes" id="UP000199441">
    <property type="component" value="Unassembled WGS sequence"/>
</dbReference>
<dbReference type="SUPFAM" id="SSF56935">
    <property type="entry name" value="Porins"/>
    <property type="match status" value="1"/>
</dbReference>
<keyword evidence="1" id="KW-0732">Signal</keyword>
<evidence type="ECO:0000256" key="1">
    <source>
        <dbReference type="SAM" id="SignalP"/>
    </source>
</evidence>
<keyword evidence="3" id="KW-1185">Reference proteome</keyword>
<accession>A0A1H2XLV0</accession>
<evidence type="ECO:0000313" key="3">
    <source>
        <dbReference type="Proteomes" id="UP000199441"/>
    </source>
</evidence>
<dbReference type="RefSeq" id="WP_139254554.1">
    <property type="nucleotide sequence ID" value="NZ_FNOI01000003.1"/>
</dbReference>
<protein>
    <recommendedName>
        <fullName evidence="4">Outer membrane protein beta-barrel family protein</fullName>
    </recommendedName>
</protein>
<dbReference type="AlphaFoldDB" id="A0A1H2XLV0"/>
<evidence type="ECO:0000313" key="2">
    <source>
        <dbReference type="EMBL" id="SDW93817.1"/>
    </source>
</evidence>
<evidence type="ECO:0008006" key="4">
    <source>
        <dbReference type="Google" id="ProtNLM"/>
    </source>
</evidence>